<evidence type="ECO:0000256" key="4">
    <source>
        <dbReference type="ARBA" id="ARBA00022729"/>
    </source>
</evidence>
<comment type="domain">
    <text evidence="5">The RxLR-dEER motif acts to carry the protein into the host cell cytoplasm through binding to cell surface phosphatidylinositol-3-phosphate.</text>
</comment>
<gene>
    <name evidence="6" type="ORF">PHMEG_0008715</name>
</gene>
<evidence type="ECO:0000313" key="6">
    <source>
        <dbReference type="EMBL" id="OWZ17359.1"/>
    </source>
</evidence>
<dbReference type="GO" id="GO:0005576">
    <property type="term" value="C:extracellular region"/>
    <property type="evidence" value="ECO:0007669"/>
    <property type="project" value="UniProtKB-SubCell"/>
</dbReference>
<dbReference type="InterPro" id="IPR031825">
    <property type="entry name" value="RXLR"/>
</dbReference>
<comment type="caution">
    <text evidence="6">The sequence shown here is derived from an EMBL/GenBank/DDBJ whole genome shotgun (WGS) entry which is preliminary data.</text>
</comment>
<feature type="chain" id="PRO_5028500244" description="RxLR effector protein" evidence="5">
    <location>
        <begin position="24"/>
        <end position="158"/>
    </location>
</feature>
<evidence type="ECO:0000256" key="3">
    <source>
        <dbReference type="ARBA" id="ARBA00022525"/>
    </source>
</evidence>
<name>A0A225WJQ5_9STRA</name>
<organism evidence="6 7">
    <name type="scientific">Phytophthora megakarya</name>
    <dbReference type="NCBI Taxonomy" id="4795"/>
    <lineage>
        <taxon>Eukaryota</taxon>
        <taxon>Sar</taxon>
        <taxon>Stramenopiles</taxon>
        <taxon>Oomycota</taxon>
        <taxon>Peronosporomycetes</taxon>
        <taxon>Peronosporales</taxon>
        <taxon>Peronosporaceae</taxon>
        <taxon>Phytophthora</taxon>
    </lineage>
</organism>
<comment type="subcellular location">
    <subcellularLocation>
        <location evidence="1 5">Secreted</location>
    </subcellularLocation>
</comment>
<sequence length="158" mass="17904">MYLSYVPLVTAVVLFVRCDVTSAATKSGWIQNSQIDTMDGVKTTLVEANNSPIKRLLRSVDEDVGDGRRLNNKIPDKVVKKLLAKDDTMEKAFYDWNKAGLTELDVAEALRGDPTRTDRLVSWLRRNGWIGQYERVEKPLKKRSLALLKKYSDYLAGP</sequence>
<dbReference type="Pfam" id="PF16810">
    <property type="entry name" value="RXLR"/>
    <property type="match status" value="1"/>
</dbReference>
<proteinExistence type="inferred from homology"/>
<comment type="similarity">
    <text evidence="2 5">Belongs to the RxLR effector family.</text>
</comment>
<protein>
    <recommendedName>
        <fullName evidence="5">RxLR effector protein</fullName>
    </recommendedName>
</protein>
<evidence type="ECO:0000256" key="5">
    <source>
        <dbReference type="RuleBase" id="RU367124"/>
    </source>
</evidence>
<accession>A0A225WJQ5</accession>
<feature type="signal peptide" evidence="5">
    <location>
        <begin position="1"/>
        <end position="23"/>
    </location>
</feature>
<dbReference type="AlphaFoldDB" id="A0A225WJQ5"/>
<reference evidence="7" key="1">
    <citation type="submission" date="2017-03" db="EMBL/GenBank/DDBJ databases">
        <title>Phytopthora megakarya and P. palmivora, two closely related causual agents of cacao black pod achieved similar genome size and gene model numbers by different mechanisms.</title>
        <authorList>
            <person name="Ali S."/>
            <person name="Shao J."/>
            <person name="Larry D.J."/>
            <person name="Kronmiller B."/>
            <person name="Shen D."/>
            <person name="Strem M.D."/>
            <person name="Melnick R.L."/>
            <person name="Guiltinan M.J."/>
            <person name="Tyler B.M."/>
            <person name="Meinhardt L.W."/>
            <person name="Bailey B.A."/>
        </authorList>
    </citation>
    <scope>NUCLEOTIDE SEQUENCE [LARGE SCALE GENOMIC DNA]</scope>
    <source>
        <strain evidence="7">zdho120</strain>
    </source>
</reference>
<keyword evidence="4 5" id="KW-0732">Signal</keyword>
<keyword evidence="7" id="KW-1185">Reference proteome</keyword>
<dbReference type="Proteomes" id="UP000198211">
    <property type="component" value="Unassembled WGS sequence"/>
</dbReference>
<keyword evidence="3 5" id="KW-0964">Secreted</keyword>
<dbReference type="EMBL" id="NBNE01000768">
    <property type="protein sequence ID" value="OWZ17359.1"/>
    <property type="molecule type" value="Genomic_DNA"/>
</dbReference>
<comment type="function">
    <text evidence="5">Effector that suppresses plant defense responses during pathogen infection.</text>
</comment>
<evidence type="ECO:0000256" key="1">
    <source>
        <dbReference type="ARBA" id="ARBA00004613"/>
    </source>
</evidence>
<evidence type="ECO:0000256" key="2">
    <source>
        <dbReference type="ARBA" id="ARBA00010400"/>
    </source>
</evidence>
<evidence type="ECO:0000313" key="7">
    <source>
        <dbReference type="Proteomes" id="UP000198211"/>
    </source>
</evidence>